<protein>
    <submittedName>
        <fullName evidence="1">Transcriptional regulatory protein containing a sigma-54 interaction domain</fullName>
    </submittedName>
</protein>
<comment type="caution">
    <text evidence="1">The sequence shown here is derived from an EMBL/GenBank/DDBJ whole genome shotgun (WGS) entry which is preliminary data.</text>
</comment>
<sequence length="524" mass="59129">MQASQTVKQRAPRQAEFTRGKSLVAVVLAQAIKQQAALHLLQPLAQIEAAAVRHNFRAQREMLHQQLAALAEQDSTLDQAFEFAHIAGERITGQEIKSCVRPTQRATLQERTRLVDEVPRQVENVTLSIAQGRQLNGKLRKTVIQVLAEFAVADHRRQVTMRCCKNTHVDLARIVGTQWANLALLQHAQQLGLQRQGNVADFVEQQCAAIGSLEQPGTITVGTCKGSFAIAEKLAFKQVLWKCRTVLNNERLRATRTEVVNRPGNDFFAGARLSPQQDSVRAVQHLADHRVGLTHACAFSDQTVSADAWHSDHCRSYLIRRLMQTLQQVELTQCERAELTERISKTLQIDMSATCAQQQAFDGLLMVDDRDTKQRLPRRTLRRQKTGFVQAAAQFAKANHTILTKGKLQQLFAVVIHRQACRFPRLQRAVQALGSHLQTLMSGVQQIKLRQLAAAELSEATYKITQQLGTIHRPRQAGELRQQGLGICQRLRHLSEHHIHLRQTHTSRCRKCPAWHEHASDFLR</sequence>
<organism evidence="1 2">
    <name type="scientific">Pseudomonas syringae pv. actinidiae</name>
    <dbReference type="NCBI Taxonomy" id="103796"/>
    <lineage>
        <taxon>Bacteria</taxon>
        <taxon>Pseudomonadati</taxon>
        <taxon>Pseudomonadota</taxon>
        <taxon>Gammaproteobacteria</taxon>
        <taxon>Pseudomonadales</taxon>
        <taxon>Pseudomonadaceae</taxon>
        <taxon>Pseudomonas</taxon>
        <taxon>Pseudomonas syringae</taxon>
    </lineage>
</organism>
<dbReference type="AntiFam" id="ANF00203">
    <property type="entry name" value="Shadow ORF (opposite algB)"/>
</dbReference>
<dbReference type="EMBL" id="RBRB01000264">
    <property type="protein sequence ID" value="RMQ30030.1"/>
    <property type="molecule type" value="Genomic_DNA"/>
</dbReference>
<evidence type="ECO:0000313" key="2">
    <source>
        <dbReference type="Proteomes" id="UP000273140"/>
    </source>
</evidence>
<dbReference type="Proteomes" id="UP000273140">
    <property type="component" value="Unassembled WGS sequence"/>
</dbReference>
<proteinExistence type="predicted"/>
<gene>
    <name evidence="1" type="ORF">ALQ07_05409</name>
</gene>
<accession>A0A3M4KLC5</accession>
<reference evidence="1 2" key="1">
    <citation type="submission" date="2018-08" db="EMBL/GenBank/DDBJ databases">
        <title>Recombination of ecologically and evolutionarily significant loci maintains genetic cohesion in the Pseudomonas syringae species complex.</title>
        <authorList>
            <person name="Dillon M."/>
            <person name="Thakur S."/>
            <person name="Almeida R.N.D."/>
            <person name="Weir B.S."/>
            <person name="Guttman D.S."/>
        </authorList>
    </citation>
    <scope>NUCLEOTIDE SEQUENCE [LARGE SCALE GENOMIC DNA]</scope>
    <source>
        <strain evidence="1 2">ICMP 19074</strain>
    </source>
</reference>
<name>A0A3M4KLC5_PSESF</name>
<dbReference type="AntiFam" id="ANF00077">
    <property type="entry name" value="Shadow ORF (opposite AtoC)"/>
</dbReference>
<dbReference type="AlphaFoldDB" id="A0A3M4KLC5"/>
<evidence type="ECO:0000313" key="1">
    <source>
        <dbReference type="EMBL" id="RMQ30030.1"/>
    </source>
</evidence>